<feature type="domain" description="Acyl-CoA dehydrogenase/oxidase C-terminal" evidence="6">
    <location>
        <begin position="229"/>
        <end position="360"/>
    </location>
</feature>
<dbReference type="RefSeq" id="WP_307350059.1">
    <property type="nucleotide sequence ID" value="NZ_JAUSVS010000005.1"/>
</dbReference>
<dbReference type="PIRSF" id="PIRSF016578">
    <property type="entry name" value="HsaA"/>
    <property type="match status" value="1"/>
</dbReference>
<dbReference type="Pfam" id="PF02771">
    <property type="entry name" value="Acyl-CoA_dh_N"/>
    <property type="match status" value="1"/>
</dbReference>
<dbReference type="SUPFAM" id="SSF56645">
    <property type="entry name" value="Acyl-CoA dehydrogenase NM domain-like"/>
    <property type="match status" value="1"/>
</dbReference>
<evidence type="ECO:0000259" key="6">
    <source>
        <dbReference type="Pfam" id="PF00441"/>
    </source>
</evidence>
<dbReference type="InterPro" id="IPR006091">
    <property type="entry name" value="Acyl-CoA_Oxase/DH_mid-dom"/>
</dbReference>
<name>A0ABU0IVD7_9CAUL</name>
<evidence type="ECO:0000313" key="9">
    <source>
        <dbReference type="EMBL" id="MDQ0464999.1"/>
    </source>
</evidence>
<comment type="caution">
    <text evidence="9">The sequence shown here is derived from an EMBL/GenBank/DDBJ whole genome shotgun (WGS) entry which is preliminary data.</text>
</comment>
<dbReference type="PANTHER" id="PTHR43884">
    <property type="entry name" value="ACYL-COA DEHYDROGENASE"/>
    <property type="match status" value="1"/>
</dbReference>
<dbReference type="InterPro" id="IPR013786">
    <property type="entry name" value="AcylCoA_DH/ox_N"/>
</dbReference>
<dbReference type="Gene3D" id="1.20.140.10">
    <property type="entry name" value="Butyryl-CoA Dehydrogenase, subunit A, domain 3"/>
    <property type="match status" value="1"/>
</dbReference>
<dbReference type="InterPro" id="IPR046373">
    <property type="entry name" value="Acyl-CoA_Oxase/DH_mid-dom_sf"/>
</dbReference>
<organism evidence="9 10">
    <name type="scientific">Caulobacter ginsengisoli</name>
    <dbReference type="NCBI Taxonomy" id="400775"/>
    <lineage>
        <taxon>Bacteria</taxon>
        <taxon>Pseudomonadati</taxon>
        <taxon>Pseudomonadota</taxon>
        <taxon>Alphaproteobacteria</taxon>
        <taxon>Caulobacterales</taxon>
        <taxon>Caulobacteraceae</taxon>
        <taxon>Caulobacter</taxon>
    </lineage>
</organism>
<dbReference type="InterPro" id="IPR009100">
    <property type="entry name" value="AcylCoA_DH/oxidase_NM_dom_sf"/>
</dbReference>
<protein>
    <submittedName>
        <fullName evidence="9">Alkylation response protein AidB-like acyl-CoA dehydrogenase</fullName>
    </submittedName>
</protein>
<keyword evidence="5" id="KW-0560">Oxidoreductase</keyword>
<sequence length="363" mass="38241">MISFALDEEQTMIRDSLQGFARDVLAPGARAIDEAGVVPDDIIRQGWDFGLIAAAIPEAYGGGGMARSSITNAVALEALGGGCASQGAAIMAPGQFVGALIDFGSEEQKAEYLPRFAGSVPVAASLALQESQFGFAAESERTTALRSGNGWVVSGEKRLVPLGDRAEVFLVMARDVDTGETAAFIVPREAAGLTVSAESGSMGLKPLPQARVTLADVELPGSAKVAVDAQKLVNQARVGAAALAVGVSRQATDFAIPYAKERVAFGEPIGKKQSIAFMLADMHIECEAMRWMVWKAASLLEHDDPGAAKASVLAQDYVRRKAVKIADDALQIFGGHGFIRELPLEMWLRNARTLTVLDGPVSV</sequence>
<dbReference type="EMBL" id="JAUSVS010000005">
    <property type="protein sequence ID" value="MDQ0464999.1"/>
    <property type="molecule type" value="Genomic_DNA"/>
</dbReference>
<comment type="similarity">
    <text evidence="2 5">Belongs to the acyl-CoA dehydrogenase family.</text>
</comment>
<evidence type="ECO:0000256" key="4">
    <source>
        <dbReference type="ARBA" id="ARBA00022827"/>
    </source>
</evidence>
<dbReference type="Pfam" id="PF00441">
    <property type="entry name" value="Acyl-CoA_dh_1"/>
    <property type="match status" value="1"/>
</dbReference>
<dbReference type="PANTHER" id="PTHR43884:SF12">
    <property type="entry name" value="ISOVALERYL-COA DEHYDROGENASE, MITOCHONDRIAL-RELATED"/>
    <property type="match status" value="1"/>
</dbReference>
<dbReference type="Gene3D" id="1.10.540.10">
    <property type="entry name" value="Acyl-CoA dehydrogenase/oxidase, N-terminal domain"/>
    <property type="match status" value="1"/>
</dbReference>
<evidence type="ECO:0000259" key="8">
    <source>
        <dbReference type="Pfam" id="PF02771"/>
    </source>
</evidence>
<keyword evidence="3 5" id="KW-0285">Flavoprotein</keyword>
<proteinExistence type="inferred from homology"/>
<dbReference type="Proteomes" id="UP001228905">
    <property type="component" value="Unassembled WGS sequence"/>
</dbReference>
<keyword evidence="4 5" id="KW-0274">FAD</keyword>
<feature type="domain" description="Acyl-CoA dehydrogenase/oxidase N-terminal" evidence="8">
    <location>
        <begin position="8"/>
        <end position="117"/>
    </location>
</feature>
<keyword evidence="10" id="KW-1185">Reference proteome</keyword>
<evidence type="ECO:0000256" key="3">
    <source>
        <dbReference type="ARBA" id="ARBA00022630"/>
    </source>
</evidence>
<evidence type="ECO:0000256" key="2">
    <source>
        <dbReference type="ARBA" id="ARBA00009347"/>
    </source>
</evidence>
<dbReference type="InterPro" id="IPR037069">
    <property type="entry name" value="AcylCoA_DH/ox_N_sf"/>
</dbReference>
<comment type="cofactor">
    <cofactor evidence="1 5">
        <name>FAD</name>
        <dbReference type="ChEBI" id="CHEBI:57692"/>
    </cofactor>
</comment>
<evidence type="ECO:0000256" key="5">
    <source>
        <dbReference type="RuleBase" id="RU362125"/>
    </source>
</evidence>
<dbReference type="Pfam" id="PF02770">
    <property type="entry name" value="Acyl-CoA_dh_M"/>
    <property type="match status" value="1"/>
</dbReference>
<dbReference type="Gene3D" id="2.40.110.10">
    <property type="entry name" value="Butyryl-CoA Dehydrogenase, subunit A, domain 2"/>
    <property type="match status" value="1"/>
</dbReference>
<evidence type="ECO:0000313" key="10">
    <source>
        <dbReference type="Proteomes" id="UP001228905"/>
    </source>
</evidence>
<dbReference type="InterPro" id="IPR036250">
    <property type="entry name" value="AcylCo_DH-like_C"/>
</dbReference>
<reference evidence="9 10" key="1">
    <citation type="submission" date="2023-07" db="EMBL/GenBank/DDBJ databases">
        <title>Genomic Encyclopedia of Type Strains, Phase IV (KMG-IV): sequencing the most valuable type-strain genomes for metagenomic binning, comparative biology and taxonomic classification.</title>
        <authorList>
            <person name="Goeker M."/>
        </authorList>
    </citation>
    <scope>NUCLEOTIDE SEQUENCE [LARGE SCALE GENOMIC DNA]</scope>
    <source>
        <strain evidence="9 10">DSM 18695</strain>
    </source>
</reference>
<dbReference type="InterPro" id="IPR009075">
    <property type="entry name" value="AcylCo_DH/oxidase_C"/>
</dbReference>
<evidence type="ECO:0000256" key="1">
    <source>
        <dbReference type="ARBA" id="ARBA00001974"/>
    </source>
</evidence>
<evidence type="ECO:0000259" key="7">
    <source>
        <dbReference type="Pfam" id="PF02770"/>
    </source>
</evidence>
<feature type="domain" description="Acyl-CoA oxidase/dehydrogenase middle" evidence="7">
    <location>
        <begin position="126"/>
        <end position="217"/>
    </location>
</feature>
<gene>
    <name evidence="9" type="ORF">QO010_002783</name>
</gene>
<accession>A0ABU0IVD7</accession>
<dbReference type="SUPFAM" id="SSF47203">
    <property type="entry name" value="Acyl-CoA dehydrogenase C-terminal domain-like"/>
    <property type="match status" value="1"/>
</dbReference>